<feature type="domain" description="Transposase IS204/IS1001/IS1096/IS1165 DDE" evidence="1">
    <location>
        <begin position="2"/>
        <end position="102"/>
    </location>
</feature>
<dbReference type="KEGG" id="rpm:RSPPHO_00783"/>
<dbReference type="STRING" id="1150469.RSPPHO_00783"/>
<dbReference type="HOGENOM" id="CLU_2071308_0_0_5"/>
<sequence length="118" mass="13013">MVCDMSPAFLAVVDENFPEASVTVDWFHVVQLFTTALDDVRKAEVRMVKMPAAVRWAVLKARESNLTPKQEAALAELKAGGLLTAVAWQIKEKLRWVRLATTPQGRTLAPLALPLSCP</sequence>
<organism evidence="2 3">
    <name type="scientific">Pararhodospirillum photometricum DSM 122</name>
    <dbReference type="NCBI Taxonomy" id="1150469"/>
    <lineage>
        <taxon>Bacteria</taxon>
        <taxon>Pseudomonadati</taxon>
        <taxon>Pseudomonadota</taxon>
        <taxon>Alphaproteobacteria</taxon>
        <taxon>Rhodospirillales</taxon>
        <taxon>Rhodospirillaceae</taxon>
        <taxon>Pararhodospirillum</taxon>
    </lineage>
</organism>
<dbReference type="eggNOG" id="COG3464">
    <property type="taxonomic scope" value="Bacteria"/>
</dbReference>
<gene>
    <name evidence="2" type="ORF">RSPPHO_00783</name>
</gene>
<dbReference type="AlphaFoldDB" id="H6SQU4"/>
<keyword evidence="3" id="KW-1185">Reference proteome</keyword>
<evidence type="ECO:0000259" key="1">
    <source>
        <dbReference type="Pfam" id="PF01610"/>
    </source>
</evidence>
<evidence type="ECO:0000313" key="2">
    <source>
        <dbReference type="EMBL" id="CCG07409.1"/>
    </source>
</evidence>
<name>H6SQU4_PARPM</name>
<dbReference type="EMBL" id="HE663493">
    <property type="protein sequence ID" value="CCG07409.1"/>
    <property type="molecule type" value="Genomic_DNA"/>
</dbReference>
<dbReference type="InterPro" id="IPR002560">
    <property type="entry name" value="Transposase_DDE"/>
</dbReference>
<proteinExistence type="predicted"/>
<evidence type="ECO:0000313" key="3">
    <source>
        <dbReference type="Proteomes" id="UP000033220"/>
    </source>
</evidence>
<dbReference type="PATRIC" id="fig|1150469.3.peg.897"/>
<protein>
    <submittedName>
        <fullName evidence="2">ISDvu5, transposase</fullName>
    </submittedName>
</protein>
<accession>H6SQU4</accession>
<dbReference type="Proteomes" id="UP000033220">
    <property type="component" value="Chromosome DSM 122"/>
</dbReference>
<reference evidence="2 3" key="1">
    <citation type="submission" date="2012-02" db="EMBL/GenBank/DDBJ databases">
        <title>Shotgun genome sequence of Phaeospirillum photometricum DSM 122.</title>
        <authorList>
            <person name="Duquesne K."/>
            <person name="Sturgis J."/>
        </authorList>
    </citation>
    <scope>NUCLEOTIDE SEQUENCE [LARGE SCALE GENOMIC DNA]</scope>
    <source>
        <strain evidence="3">DSM122</strain>
    </source>
</reference>
<dbReference type="Pfam" id="PF01610">
    <property type="entry name" value="DDE_Tnp_ISL3"/>
    <property type="match status" value="1"/>
</dbReference>